<sequence length="62" mass="6743">MSRETLNFSMYSLMSTRISASEVSNMNSANILAKCVLPTPVGPININEPMGLLGSFNPILLR</sequence>
<dbReference type="AlphaFoldDB" id="A0A645HTK5"/>
<gene>
    <name evidence="1" type="ORF">SDC9_189935</name>
</gene>
<dbReference type="EMBL" id="VSSQ01100088">
    <property type="protein sequence ID" value="MPN42378.1"/>
    <property type="molecule type" value="Genomic_DNA"/>
</dbReference>
<reference evidence="1" key="1">
    <citation type="submission" date="2019-08" db="EMBL/GenBank/DDBJ databases">
        <authorList>
            <person name="Kucharzyk K."/>
            <person name="Murdoch R.W."/>
            <person name="Higgins S."/>
            <person name="Loffler F."/>
        </authorList>
    </citation>
    <scope>NUCLEOTIDE SEQUENCE</scope>
</reference>
<organism evidence="1">
    <name type="scientific">bioreactor metagenome</name>
    <dbReference type="NCBI Taxonomy" id="1076179"/>
    <lineage>
        <taxon>unclassified sequences</taxon>
        <taxon>metagenomes</taxon>
        <taxon>ecological metagenomes</taxon>
    </lineage>
</organism>
<evidence type="ECO:0000313" key="1">
    <source>
        <dbReference type="EMBL" id="MPN42378.1"/>
    </source>
</evidence>
<comment type="caution">
    <text evidence="1">The sequence shown here is derived from an EMBL/GenBank/DDBJ whole genome shotgun (WGS) entry which is preliminary data.</text>
</comment>
<name>A0A645HTK5_9ZZZZ</name>
<proteinExistence type="predicted"/>
<protein>
    <submittedName>
        <fullName evidence="1">Uncharacterized protein</fullName>
    </submittedName>
</protein>
<accession>A0A645HTK5</accession>